<protein>
    <recommendedName>
        <fullName evidence="5">Quinone-dependent D-lactate dehydrogenase</fullName>
        <ecNumber evidence="5">1.1.5.12</ecNumber>
    </recommendedName>
    <alternativeName>
        <fullName evidence="5">D-lactate dehydrogenase</fullName>
        <shortName evidence="5">D-LDH</shortName>
    </alternativeName>
</protein>
<dbReference type="Pfam" id="PF09330">
    <property type="entry name" value="Lact-deh-memb"/>
    <property type="match status" value="1"/>
</dbReference>
<sequence length="583" mass="64469">MPDTLSSLYPGAIRPKLASGQANLLRAFQQAVGRSHVLTAEADTLPYRRGYRTGDGPVLAVVRPASLVELWRVAERAVACGCVLIVQAANTGLTGGSTPDGRYDRPVVLISTLRITNFWLIQDNRQVVCLPGTTLDKLESALKQHGREPHSVIGSSCLGASVIGGICNNSGGALVQRGPAYTEMALFGQVGADGVLRLVNHLGIHLGNEPEEILHRLDTGNFLERDVSADAGRGHDDGYASRVRDIESDEPARYNADPGRLFEASGCAGHLVVFAVRVDTFPSEPDPTVFYVGTNNPHTLETLRRRILGHLSALPIAGEYMHRDAFDIADHYGKDTVIAIERLGTARLPQLFAMKTKVDRLSQRFPFLPNGLSDRILQWAAAFFPDHLPRRLRDYRDRFEHHLMLKVSGALADETEQLLSGVLAHDDGAFFRCIGSEGSKAFLNRFACAGAAVRFRAVHPESVEDIVPLDIALRRNDMDWFERLPPELDKPCLHKLYYGHFLCHVMHQDYIVRKETDCRAFEERLLEILVRRGARYPAEHNVGTLYQAPPAQQAHFGRLDPCNCLNPGTGKTSKFIRCDPVVV</sequence>
<dbReference type="GO" id="GO:0102029">
    <property type="term" value="F:D-lactate dehydrogenase (quinone) activity"/>
    <property type="evidence" value="ECO:0007669"/>
    <property type="project" value="UniProtKB-EC"/>
</dbReference>
<evidence type="ECO:0000256" key="7">
    <source>
        <dbReference type="PIRSR" id="PIRSR000101-1"/>
    </source>
</evidence>
<dbReference type="GO" id="GO:0071949">
    <property type="term" value="F:FAD binding"/>
    <property type="evidence" value="ECO:0007669"/>
    <property type="project" value="InterPro"/>
</dbReference>
<dbReference type="EMBL" id="VCDI01000006">
    <property type="protein sequence ID" value="TLU71579.1"/>
    <property type="molecule type" value="Genomic_DNA"/>
</dbReference>
<evidence type="ECO:0000256" key="6">
    <source>
        <dbReference type="PIRNR" id="PIRNR000101"/>
    </source>
</evidence>
<dbReference type="GO" id="GO:0004458">
    <property type="term" value="F:D-lactate dehydrogenase (cytochrome) activity"/>
    <property type="evidence" value="ECO:0007669"/>
    <property type="project" value="UniProtKB-UniRule"/>
</dbReference>
<dbReference type="PROSITE" id="PS51387">
    <property type="entry name" value="FAD_PCMH"/>
    <property type="match status" value="1"/>
</dbReference>
<evidence type="ECO:0000313" key="9">
    <source>
        <dbReference type="EMBL" id="TLU71579.1"/>
    </source>
</evidence>
<dbReference type="InterPro" id="IPR012256">
    <property type="entry name" value="D_lactate_DH"/>
</dbReference>
<accession>A0A5R9J3M2</accession>
<feature type="binding site" evidence="5 7">
    <location>
        <position position="273"/>
    </location>
    <ligand>
        <name>FAD</name>
        <dbReference type="ChEBI" id="CHEBI:57692"/>
    </ligand>
</feature>
<comment type="catalytic activity">
    <reaction evidence="5 6">
        <text>(R)-lactate + a quinone = a quinol + pyruvate</text>
        <dbReference type="Rhea" id="RHEA:51468"/>
        <dbReference type="ChEBI" id="CHEBI:15361"/>
        <dbReference type="ChEBI" id="CHEBI:16004"/>
        <dbReference type="ChEBI" id="CHEBI:24646"/>
        <dbReference type="ChEBI" id="CHEBI:132124"/>
        <dbReference type="EC" id="1.1.5.12"/>
    </reaction>
</comment>
<dbReference type="Gene3D" id="3.30.1370.20">
    <property type="entry name" value="D-lactate dehydrogenase, cap domain, subdomain 2"/>
    <property type="match status" value="1"/>
</dbReference>
<comment type="similarity">
    <text evidence="5">Belongs to the quinone-dependent D-lactate dehydrogenase family.</text>
</comment>
<dbReference type="AlphaFoldDB" id="A0A5R9J3M2"/>
<keyword evidence="5" id="KW-0997">Cell inner membrane</keyword>
<keyword evidence="5" id="KW-1003">Cell membrane</keyword>
<dbReference type="InterPro" id="IPR016167">
    <property type="entry name" value="FAD-bd_PCMH_sub1"/>
</dbReference>
<comment type="cofactor">
    <cofactor evidence="1 5 6 7">
        <name>FAD</name>
        <dbReference type="ChEBI" id="CHEBI:57692"/>
    </cofactor>
</comment>
<dbReference type="SUPFAM" id="SSF55103">
    <property type="entry name" value="FAD-linked oxidases, C-terminal domain"/>
    <property type="match status" value="1"/>
</dbReference>
<dbReference type="Gene3D" id="3.30.465.10">
    <property type="match status" value="1"/>
</dbReference>
<feature type="binding site" evidence="5 7">
    <location>
        <begin position="88"/>
        <end position="92"/>
    </location>
    <ligand>
        <name>FAD</name>
        <dbReference type="ChEBI" id="CHEBI:57692"/>
    </ligand>
</feature>
<keyword evidence="3 5" id="KW-0274">FAD</keyword>
<evidence type="ECO:0000259" key="8">
    <source>
        <dbReference type="PROSITE" id="PS51387"/>
    </source>
</evidence>
<reference evidence="9 10" key="1">
    <citation type="submission" date="2019-05" db="EMBL/GenBank/DDBJ databases">
        <authorList>
            <person name="Pankratov T."/>
            <person name="Grouzdev D."/>
        </authorList>
    </citation>
    <scope>NUCLEOTIDE SEQUENCE [LARGE SCALE GENOMIC DNA]</scope>
    <source>
        <strain evidence="9 10">KEBCLARHB70R</strain>
    </source>
</reference>
<feature type="binding site" evidence="7">
    <location>
        <position position="268"/>
    </location>
    <ligand>
        <name>FAD</name>
        <dbReference type="ChEBI" id="CHEBI:57692"/>
    </ligand>
</feature>
<keyword evidence="5" id="KW-0472">Membrane</keyword>
<dbReference type="Gene3D" id="3.30.70.610">
    <property type="entry name" value="D-lactate dehydrogenase, cap domain, subdomain 1"/>
    <property type="match status" value="2"/>
</dbReference>
<dbReference type="GO" id="GO:0048038">
    <property type="term" value="F:quinone binding"/>
    <property type="evidence" value="ECO:0007669"/>
    <property type="project" value="UniProtKB-KW"/>
</dbReference>
<feature type="domain" description="FAD-binding PCMH-type" evidence="8">
    <location>
        <begin position="54"/>
        <end position="283"/>
    </location>
</feature>
<keyword evidence="10" id="KW-1185">Reference proteome</keyword>
<dbReference type="GO" id="GO:0022904">
    <property type="term" value="P:respiratory electron transport chain"/>
    <property type="evidence" value="ECO:0007669"/>
    <property type="project" value="InterPro"/>
</dbReference>
<evidence type="ECO:0000256" key="4">
    <source>
        <dbReference type="ARBA" id="ARBA00023002"/>
    </source>
</evidence>
<dbReference type="InterPro" id="IPR036318">
    <property type="entry name" value="FAD-bd_PCMH-like_sf"/>
</dbReference>
<dbReference type="OrthoDB" id="9772552at2"/>
<gene>
    <name evidence="5" type="primary">dld</name>
    <name evidence="9" type="ORF">FE263_17040</name>
</gene>
<dbReference type="GO" id="GO:0055085">
    <property type="term" value="P:transmembrane transport"/>
    <property type="evidence" value="ECO:0007669"/>
    <property type="project" value="InterPro"/>
</dbReference>
<dbReference type="InterPro" id="IPR051264">
    <property type="entry name" value="FAD-oxidored/transferase_4"/>
</dbReference>
<feature type="binding site" evidence="5 7">
    <location>
        <position position="154"/>
    </location>
    <ligand>
        <name>FAD</name>
        <dbReference type="ChEBI" id="CHEBI:57692"/>
    </ligand>
</feature>
<comment type="caution">
    <text evidence="9">The sequence shown here is derived from an EMBL/GenBank/DDBJ whole genome shotgun (WGS) entry which is preliminary data.</text>
</comment>
<feature type="binding site" evidence="5 7">
    <location>
        <position position="171"/>
    </location>
    <ligand>
        <name>FAD</name>
        <dbReference type="ChEBI" id="CHEBI:57692"/>
    </ligand>
</feature>
<dbReference type="InterPro" id="IPR016164">
    <property type="entry name" value="FAD-linked_Oxase-like_C"/>
</dbReference>
<dbReference type="GO" id="GO:0031234">
    <property type="term" value="C:extrinsic component of cytoplasmic side of plasma membrane"/>
    <property type="evidence" value="ECO:0007669"/>
    <property type="project" value="UniProtKB-UniRule"/>
</dbReference>
<name>A0A5R9J3M2_9PROT</name>
<dbReference type="RefSeq" id="WP_138327215.1">
    <property type="nucleotide sequence ID" value="NZ_VCDI01000006.1"/>
</dbReference>
<evidence type="ECO:0000256" key="2">
    <source>
        <dbReference type="ARBA" id="ARBA00022630"/>
    </source>
</evidence>
<evidence type="ECO:0000256" key="5">
    <source>
        <dbReference type="HAMAP-Rule" id="MF_02092"/>
    </source>
</evidence>
<dbReference type="HAMAP" id="MF_02092">
    <property type="entry name" value="DLDH_Dld"/>
    <property type="match status" value="1"/>
</dbReference>
<dbReference type="PANTHER" id="PTHR43716:SF1">
    <property type="entry name" value="D-2-HYDROXYGLUTARATE DEHYDROGENASE, MITOCHONDRIAL"/>
    <property type="match status" value="1"/>
</dbReference>
<dbReference type="GO" id="GO:0006089">
    <property type="term" value="P:lactate metabolic process"/>
    <property type="evidence" value="ECO:0007669"/>
    <property type="project" value="UniProtKB-UniRule"/>
</dbReference>
<dbReference type="EC" id="1.1.5.12" evidence="5"/>
<keyword evidence="5 6" id="KW-0874">Quinone</keyword>
<evidence type="ECO:0000256" key="1">
    <source>
        <dbReference type="ARBA" id="ARBA00001974"/>
    </source>
</evidence>
<dbReference type="PANTHER" id="PTHR43716">
    <property type="entry name" value="D-2-HYDROXYGLUTARATE DEHYDROGENASE, MITOCHONDRIAL"/>
    <property type="match status" value="1"/>
</dbReference>
<feature type="binding site" evidence="5 7">
    <location>
        <position position="161"/>
    </location>
    <ligand>
        <name>FAD</name>
        <dbReference type="ChEBI" id="CHEBI:57692"/>
    </ligand>
</feature>
<keyword evidence="4 5" id="KW-0560">Oxidoreductase</keyword>
<dbReference type="InterPro" id="IPR006094">
    <property type="entry name" value="Oxid_FAD_bind_N"/>
</dbReference>
<evidence type="ECO:0000256" key="3">
    <source>
        <dbReference type="ARBA" id="ARBA00022827"/>
    </source>
</evidence>
<dbReference type="SUPFAM" id="SSF56176">
    <property type="entry name" value="FAD-binding/transporter-associated domain-like"/>
    <property type="match status" value="1"/>
</dbReference>
<keyword evidence="2 5" id="KW-0285">Flavoprotein</keyword>
<evidence type="ECO:0000313" key="10">
    <source>
        <dbReference type="Proteomes" id="UP000305654"/>
    </source>
</evidence>
<comment type="function">
    <text evidence="5 6">Catalyzes the oxidation of D-lactate to pyruvate.</text>
</comment>
<dbReference type="Pfam" id="PF01565">
    <property type="entry name" value="FAD_binding_4"/>
    <property type="match status" value="1"/>
</dbReference>
<proteinExistence type="inferred from homology"/>
<dbReference type="Proteomes" id="UP000305654">
    <property type="component" value="Unassembled WGS sequence"/>
</dbReference>
<dbReference type="InterPro" id="IPR016169">
    <property type="entry name" value="FAD-bd_PCMH_sub2"/>
</dbReference>
<dbReference type="InterPro" id="IPR016173">
    <property type="entry name" value="D-lactate_DH_C-sub2"/>
</dbReference>
<feature type="binding site" evidence="5 7">
    <location>
        <begin position="96"/>
        <end position="97"/>
    </location>
    <ligand>
        <name>FAD</name>
        <dbReference type="ChEBI" id="CHEBI:57692"/>
    </ligand>
</feature>
<comment type="subcellular location">
    <subcellularLocation>
        <location evidence="5">Cell inner membrane</location>
        <topology evidence="5">Peripheral membrane protein</topology>
        <orientation evidence="5">Cytoplasmic side</orientation>
    </subcellularLocation>
</comment>
<dbReference type="NCBIfam" id="NF008387">
    <property type="entry name" value="PRK11183.1"/>
    <property type="match status" value="1"/>
</dbReference>
<dbReference type="InterPro" id="IPR015409">
    <property type="entry name" value="Lactate_DH_C"/>
</dbReference>
<dbReference type="InterPro" id="IPR016172">
    <property type="entry name" value="D-lactate_DH_C-sub1"/>
</dbReference>
<organism evidence="9 10">
    <name type="scientific">Lichenicoccus roseus</name>
    <dbReference type="NCBI Taxonomy" id="2683649"/>
    <lineage>
        <taxon>Bacteria</taxon>
        <taxon>Pseudomonadati</taxon>
        <taxon>Pseudomonadota</taxon>
        <taxon>Alphaproteobacteria</taxon>
        <taxon>Acetobacterales</taxon>
        <taxon>Acetobacteraceae</taxon>
        <taxon>Lichenicoccus</taxon>
    </lineage>
</organism>
<dbReference type="InterPro" id="IPR016166">
    <property type="entry name" value="FAD-bd_PCMH"/>
</dbReference>
<dbReference type="PIRSF" id="PIRSF000101">
    <property type="entry name" value="D-lactate_dh"/>
    <property type="match status" value="1"/>
</dbReference>
<dbReference type="Gene3D" id="3.30.43.10">
    <property type="entry name" value="Uridine Diphospho-n-acetylenolpyruvylglucosamine Reductase, domain 2"/>
    <property type="match status" value="2"/>
</dbReference>